<evidence type="ECO:0000313" key="3">
    <source>
        <dbReference type="Proteomes" id="UP000283644"/>
    </source>
</evidence>
<dbReference type="OrthoDB" id="4941530at2"/>
<keyword evidence="3" id="KW-1185">Reference proteome</keyword>
<dbReference type="CDD" id="cd00531">
    <property type="entry name" value="NTF2_like"/>
    <property type="match status" value="1"/>
</dbReference>
<organism evidence="2 3">
    <name type="scientific">Nocardioides immobilis</name>
    <dbReference type="NCBI Taxonomy" id="2049295"/>
    <lineage>
        <taxon>Bacteria</taxon>
        <taxon>Bacillati</taxon>
        <taxon>Actinomycetota</taxon>
        <taxon>Actinomycetes</taxon>
        <taxon>Propionibacteriales</taxon>
        <taxon>Nocardioidaceae</taxon>
        <taxon>Nocardioides</taxon>
    </lineage>
</organism>
<reference evidence="2 3" key="1">
    <citation type="submission" date="2018-09" db="EMBL/GenBank/DDBJ databases">
        <title>Genome sequencing of Nocardioides immobilis CCTCC AB 2017083 for comparison to Nocardioides silvaticus.</title>
        <authorList>
            <person name="Li C."/>
            <person name="Wang G."/>
        </authorList>
    </citation>
    <scope>NUCLEOTIDE SEQUENCE [LARGE SCALE GENOMIC DNA]</scope>
    <source>
        <strain evidence="2 3">CCTCC AB 2017083</strain>
    </source>
</reference>
<dbReference type="InterPro" id="IPR037401">
    <property type="entry name" value="SnoaL-like"/>
</dbReference>
<feature type="domain" description="SnoaL-like" evidence="1">
    <location>
        <begin position="8"/>
        <end position="139"/>
    </location>
</feature>
<evidence type="ECO:0000259" key="1">
    <source>
        <dbReference type="Pfam" id="PF13577"/>
    </source>
</evidence>
<dbReference type="SUPFAM" id="SSF54427">
    <property type="entry name" value="NTF2-like"/>
    <property type="match status" value="1"/>
</dbReference>
<gene>
    <name evidence="2" type="ORF">D0Z08_28625</name>
</gene>
<accession>A0A417XT90</accession>
<sequence length="144" mass="15893">MLDFQERAAIIVAVSDVLARLTHAADLGTLEEYAALLTEDFVWEMPDMPVVGLPAQVRRGREGAVIGARERRDAAIQGPGTGTFHVITNISVMPGRNESTATTYWHFYTGAGGDPALRAQGIYRDRFVLVDGEWLIARRQLVRP</sequence>
<protein>
    <submittedName>
        <fullName evidence="2">Nuclear transport factor 2 family protein</fullName>
    </submittedName>
</protein>
<evidence type="ECO:0000313" key="2">
    <source>
        <dbReference type="EMBL" id="RHW23679.1"/>
    </source>
</evidence>
<name>A0A417XT90_9ACTN</name>
<dbReference type="Pfam" id="PF13577">
    <property type="entry name" value="SnoaL_4"/>
    <property type="match status" value="1"/>
</dbReference>
<dbReference type="InterPro" id="IPR032710">
    <property type="entry name" value="NTF2-like_dom_sf"/>
</dbReference>
<proteinExistence type="predicted"/>
<dbReference type="Gene3D" id="3.10.450.50">
    <property type="match status" value="1"/>
</dbReference>
<dbReference type="EMBL" id="QXGH01000042">
    <property type="protein sequence ID" value="RHW23679.1"/>
    <property type="molecule type" value="Genomic_DNA"/>
</dbReference>
<dbReference type="AlphaFoldDB" id="A0A417XT90"/>
<comment type="caution">
    <text evidence="2">The sequence shown here is derived from an EMBL/GenBank/DDBJ whole genome shotgun (WGS) entry which is preliminary data.</text>
</comment>
<dbReference type="Proteomes" id="UP000283644">
    <property type="component" value="Unassembled WGS sequence"/>
</dbReference>